<sequence>MGCAFSRSYYDVLGVGPHSSAEDIRRAYRRLAMKWHPDRWTRNPSMFGPAKRNFQMIREAYEVLSDERKRMMYDVGLYVPNEEEEDEGFCDFVQEIMSLMAESRSEKQEYSLEDLQGMLKEMAQGFELPPWPSFEAPSTEGARGTQRHFRASVPGFQTFGMSRC</sequence>
<accession>A0ACB9S491</accession>
<dbReference type="Proteomes" id="UP001057402">
    <property type="component" value="Chromosome 2"/>
</dbReference>
<reference evidence="2" key="1">
    <citation type="journal article" date="2023" name="Front. Plant Sci.">
        <title>Chromosomal-level genome assembly of Melastoma candidum provides insights into trichome evolution.</title>
        <authorList>
            <person name="Zhong Y."/>
            <person name="Wu W."/>
            <person name="Sun C."/>
            <person name="Zou P."/>
            <person name="Liu Y."/>
            <person name="Dai S."/>
            <person name="Zhou R."/>
        </authorList>
    </citation>
    <scope>NUCLEOTIDE SEQUENCE [LARGE SCALE GENOMIC DNA]</scope>
</reference>
<keyword evidence="2" id="KW-1185">Reference proteome</keyword>
<name>A0ACB9S491_9MYRT</name>
<evidence type="ECO:0000313" key="1">
    <source>
        <dbReference type="EMBL" id="KAI4385899.1"/>
    </source>
</evidence>
<comment type="caution">
    <text evidence="1">The sequence shown here is derived from an EMBL/GenBank/DDBJ whole genome shotgun (WGS) entry which is preliminary data.</text>
</comment>
<dbReference type="EMBL" id="CM042881">
    <property type="protein sequence ID" value="KAI4385899.1"/>
    <property type="molecule type" value="Genomic_DNA"/>
</dbReference>
<evidence type="ECO:0000313" key="2">
    <source>
        <dbReference type="Proteomes" id="UP001057402"/>
    </source>
</evidence>
<proteinExistence type="predicted"/>
<organism evidence="1 2">
    <name type="scientific">Melastoma candidum</name>
    <dbReference type="NCBI Taxonomy" id="119954"/>
    <lineage>
        <taxon>Eukaryota</taxon>
        <taxon>Viridiplantae</taxon>
        <taxon>Streptophyta</taxon>
        <taxon>Embryophyta</taxon>
        <taxon>Tracheophyta</taxon>
        <taxon>Spermatophyta</taxon>
        <taxon>Magnoliopsida</taxon>
        <taxon>eudicotyledons</taxon>
        <taxon>Gunneridae</taxon>
        <taxon>Pentapetalae</taxon>
        <taxon>rosids</taxon>
        <taxon>malvids</taxon>
        <taxon>Myrtales</taxon>
        <taxon>Melastomataceae</taxon>
        <taxon>Melastomatoideae</taxon>
        <taxon>Melastomateae</taxon>
        <taxon>Melastoma</taxon>
    </lineage>
</organism>
<gene>
    <name evidence="1" type="ORF">MLD38_003887</name>
</gene>
<protein>
    <submittedName>
        <fullName evidence="1">Uncharacterized protein</fullName>
    </submittedName>
</protein>